<keyword evidence="6" id="KW-0963">Cytoplasm</keyword>
<evidence type="ECO:0000256" key="6">
    <source>
        <dbReference type="HAMAP-Rule" id="MF_00600"/>
    </source>
</evidence>
<comment type="subunit">
    <text evidence="6 8">Forms a cylinder of 14 subunits composed of two heptameric rings stacked back-to-back. Interacts with the co-chaperonin GroES.</text>
</comment>
<dbReference type="Gene3D" id="3.50.7.10">
    <property type="entry name" value="GroEL"/>
    <property type="match status" value="1"/>
</dbReference>
<dbReference type="InterPro" id="IPR027413">
    <property type="entry name" value="GROEL-like_equatorial_sf"/>
</dbReference>
<dbReference type="NCBIfam" id="NF000592">
    <property type="entry name" value="PRK00013.1"/>
    <property type="match status" value="1"/>
</dbReference>
<dbReference type="STRING" id="1793963.AXI58_07260"/>
<dbReference type="InterPro" id="IPR027410">
    <property type="entry name" value="TCP-1-like_intermed_sf"/>
</dbReference>
<dbReference type="PRINTS" id="PR00298">
    <property type="entry name" value="CHAPERONIN60"/>
</dbReference>
<dbReference type="GO" id="GO:0140662">
    <property type="term" value="F:ATP-dependent protein folding chaperone"/>
    <property type="evidence" value="ECO:0007669"/>
    <property type="project" value="InterPro"/>
</dbReference>
<dbReference type="Proteomes" id="UP000075430">
    <property type="component" value="Unassembled WGS sequence"/>
</dbReference>
<keyword evidence="4 6" id="KW-0143">Chaperone</keyword>
<name>A0A150FBH8_9BACI</name>
<dbReference type="GO" id="GO:0051082">
    <property type="term" value="F:unfolded protein binding"/>
    <property type="evidence" value="ECO:0007669"/>
    <property type="project" value="UniProtKB-UniRule"/>
</dbReference>
<dbReference type="Gene3D" id="3.30.260.10">
    <property type="entry name" value="TCP-1-like chaperonin intermediate domain"/>
    <property type="match status" value="1"/>
</dbReference>
<keyword evidence="10" id="KW-1185">Reference proteome</keyword>
<evidence type="ECO:0000256" key="8">
    <source>
        <dbReference type="RuleBase" id="RU000419"/>
    </source>
</evidence>
<dbReference type="FunFam" id="1.10.560.10:FF:000001">
    <property type="entry name" value="60 kDa chaperonin"/>
    <property type="match status" value="1"/>
</dbReference>
<feature type="binding site" evidence="6">
    <location>
        <begin position="29"/>
        <end position="32"/>
    </location>
    <ligand>
        <name>ATP</name>
        <dbReference type="ChEBI" id="CHEBI:30616"/>
    </ligand>
</feature>
<comment type="function">
    <text evidence="6 8">Together with its co-chaperonin GroES, plays an essential role in assisting protein folding. The GroEL-GroES system forms a nano-cage that allows encapsulation of the non-native substrate proteins and provides a physical environment optimized to promote and accelerate protein folding.</text>
</comment>
<dbReference type="EMBL" id="LSBA01000004">
    <property type="protein sequence ID" value="KXZ22571.1"/>
    <property type="molecule type" value="Genomic_DNA"/>
</dbReference>
<dbReference type="PROSITE" id="PS00296">
    <property type="entry name" value="CHAPERONINS_CPN60"/>
    <property type="match status" value="1"/>
</dbReference>
<comment type="subcellular location">
    <subcellularLocation>
        <location evidence="6">Cytoplasm</location>
    </subcellularLocation>
</comment>
<accession>A0A150FBH8</accession>
<sequence>MAKDIKFSEEARRAMLRGVDALADAVKVTLGPKGRNVVLEKKFGSPLITNDGVTIAKEIELEDAFENMGAKLVAEVASKTNDVAGDGTTTATVLAQAMIREGLKNVTAGANPVGVRKGMEKAVTVAIENLKEISKPIEGKESIAQVAAISAADEEVGSLIAEAMERVGNDGVITIEESKGFTTELEVVEGMQFDRGYASPYMVTDSDKMEAVLDNPYILITDKKITNIQEILPVLEQVVQQGKPLLLIAEDVEGEALATLVVNKLRGTFNAVAVKAPGFGDRRKAMLEDISVLTGGEVITEDLGLDLKSTEIGQLGRASKVVVTKENTTIVEGAGDTEKIAARVNQIRAQVEETTSEFDKEKLQERLAKLAGGVAVIKVGAATETELKERKLRIEDALNSTRAAVEEGIVSGGGTALVNVYNKVAAVQAEGDAQTGINIVLRALEEPIRQIAHNAGLEGSVIVERLKNEDIGVGYNAATGEWVNMIDKGIVDPTKVTRSALQNAASVAAMFLTTEAVVADKPEENAGGAGMPDMGGMGGMGGMM</sequence>
<dbReference type="SUPFAM" id="SSF54849">
    <property type="entry name" value="GroEL-intermediate domain like"/>
    <property type="match status" value="1"/>
</dbReference>
<dbReference type="FunFam" id="3.50.7.10:FF:000001">
    <property type="entry name" value="60 kDa chaperonin"/>
    <property type="match status" value="1"/>
</dbReference>
<feature type="binding site" evidence="6">
    <location>
        <position position="492"/>
    </location>
    <ligand>
        <name>ATP</name>
        <dbReference type="ChEBI" id="CHEBI:30616"/>
    </ligand>
</feature>
<dbReference type="NCBIfam" id="NF009489">
    <property type="entry name" value="PRK12851.1"/>
    <property type="match status" value="1"/>
</dbReference>
<evidence type="ECO:0000313" key="10">
    <source>
        <dbReference type="Proteomes" id="UP000075430"/>
    </source>
</evidence>
<proteinExistence type="inferred from homology"/>
<dbReference type="EC" id="5.6.1.7" evidence="6"/>
<dbReference type="InterPro" id="IPR002423">
    <property type="entry name" value="Cpn60/GroEL/TCP-1"/>
</dbReference>
<feature type="binding site" evidence="6">
    <location>
        <begin position="86"/>
        <end position="90"/>
    </location>
    <ligand>
        <name>ATP</name>
        <dbReference type="ChEBI" id="CHEBI:30616"/>
    </ligand>
</feature>
<evidence type="ECO:0000256" key="7">
    <source>
        <dbReference type="RuleBase" id="RU000418"/>
    </source>
</evidence>
<dbReference type="Pfam" id="PF00118">
    <property type="entry name" value="Cpn60_TCP1"/>
    <property type="match status" value="1"/>
</dbReference>
<evidence type="ECO:0000256" key="4">
    <source>
        <dbReference type="ARBA" id="ARBA00023186"/>
    </source>
</evidence>
<evidence type="ECO:0000256" key="2">
    <source>
        <dbReference type="ARBA" id="ARBA00022741"/>
    </source>
</evidence>
<dbReference type="InterPro" id="IPR001844">
    <property type="entry name" value="Cpn60/GroEL"/>
</dbReference>
<dbReference type="RefSeq" id="WP_061520158.1">
    <property type="nucleotide sequence ID" value="NZ_JARLZY010000002.1"/>
</dbReference>
<evidence type="ECO:0000256" key="3">
    <source>
        <dbReference type="ARBA" id="ARBA00022840"/>
    </source>
</evidence>
<dbReference type="AlphaFoldDB" id="A0A150FBH8"/>
<dbReference type="NCBIfam" id="NF009487">
    <property type="entry name" value="PRK12849.1"/>
    <property type="match status" value="1"/>
</dbReference>
<dbReference type="NCBIfam" id="TIGR02348">
    <property type="entry name" value="GroEL"/>
    <property type="match status" value="1"/>
</dbReference>
<organism evidence="9 10">
    <name type="scientific">Bacillus nakamurai</name>
    <dbReference type="NCBI Taxonomy" id="1793963"/>
    <lineage>
        <taxon>Bacteria</taxon>
        <taxon>Bacillati</taxon>
        <taxon>Bacillota</taxon>
        <taxon>Bacilli</taxon>
        <taxon>Bacillales</taxon>
        <taxon>Bacillaceae</taxon>
        <taxon>Bacillus</taxon>
    </lineage>
</organism>
<gene>
    <name evidence="6 9" type="primary">groEL</name>
    <name evidence="6" type="synonym">groL</name>
    <name evidence="9" type="ORF">AXI58_07260</name>
</gene>
<evidence type="ECO:0000313" key="9">
    <source>
        <dbReference type="EMBL" id="KXZ22571.1"/>
    </source>
</evidence>
<dbReference type="InterPro" id="IPR027409">
    <property type="entry name" value="GroEL-like_apical_dom_sf"/>
</dbReference>
<dbReference type="GO" id="GO:0016853">
    <property type="term" value="F:isomerase activity"/>
    <property type="evidence" value="ECO:0007669"/>
    <property type="project" value="UniProtKB-KW"/>
</dbReference>
<protein>
    <recommendedName>
        <fullName evidence="6">Chaperonin GroEL</fullName>
        <ecNumber evidence="6">5.6.1.7</ecNumber>
    </recommendedName>
    <alternativeName>
        <fullName evidence="6">60 kDa chaperonin</fullName>
    </alternativeName>
    <alternativeName>
        <fullName evidence="6">Chaperonin-60</fullName>
        <shortName evidence="6">Cpn60</shortName>
    </alternativeName>
</protein>
<keyword evidence="3 6" id="KW-0067">ATP-binding</keyword>
<feature type="binding site" evidence="6">
    <location>
        <begin position="476"/>
        <end position="478"/>
    </location>
    <ligand>
        <name>ATP</name>
        <dbReference type="ChEBI" id="CHEBI:30616"/>
    </ligand>
</feature>
<comment type="caution">
    <text evidence="9">The sequence shown here is derived from an EMBL/GenBank/DDBJ whole genome shotgun (WGS) entry which is preliminary data.</text>
</comment>
<keyword evidence="2 6" id="KW-0547">Nucleotide-binding</keyword>
<dbReference type="GO" id="GO:0005737">
    <property type="term" value="C:cytoplasm"/>
    <property type="evidence" value="ECO:0007669"/>
    <property type="project" value="UniProtKB-SubCell"/>
</dbReference>
<dbReference type="InterPro" id="IPR018370">
    <property type="entry name" value="Chaperonin_Cpn60_CS"/>
</dbReference>
<reference evidence="10" key="1">
    <citation type="submission" date="2016-02" db="EMBL/GenBank/DDBJ databases">
        <authorList>
            <person name="Dunlap C."/>
        </authorList>
    </citation>
    <scope>NUCLEOTIDE SEQUENCE [LARGE SCALE GENOMIC DNA]</scope>
    <source>
        <strain evidence="10">NRRL B-41092</strain>
    </source>
</reference>
<dbReference type="PANTHER" id="PTHR45633">
    <property type="entry name" value="60 KDA HEAT SHOCK PROTEIN, MITOCHONDRIAL"/>
    <property type="match status" value="1"/>
</dbReference>
<dbReference type="NCBIfam" id="NF009488">
    <property type="entry name" value="PRK12850.1"/>
    <property type="match status" value="1"/>
</dbReference>
<comment type="caution">
    <text evidence="6">Lacks conserved residue(s) required for the propagation of feature annotation.</text>
</comment>
<dbReference type="OrthoDB" id="9766614at2"/>
<dbReference type="GO" id="GO:0005524">
    <property type="term" value="F:ATP binding"/>
    <property type="evidence" value="ECO:0007669"/>
    <property type="project" value="UniProtKB-UniRule"/>
</dbReference>
<dbReference type="SUPFAM" id="SSF52029">
    <property type="entry name" value="GroEL apical domain-like"/>
    <property type="match status" value="1"/>
</dbReference>
<dbReference type="Gene3D" id="1.10.560.10">
    <property type="entry name" value="GroEL-like equatorial domain"/>
    <property type="match status" value="1"/>
</dbReference>
<dbReference type="HAMAP" id="MF_00600">
    <property type="entry name" value="CH60"/>
    <property type="match status" value="1"/>
</dbReference>
<dbReference type="SUPFAM" id="SSF48592">
    <property type="entry name" value="GroEL equatorial domain-like"/>
    <property type="match status" value="1"/>
</dbReference>
<feature type="binding site" evidence="6">
    <location>
        <position position="413"/>
    </location>
    <ligand>
        <name>ATP</name>
        <dbReference type="ChEBI" id="CHEBI:30616"/>
    </ligand>
</feature>
<dbReference type="CDD" id="cd03344">
    <property type="entry name" value="GroEL"/>
    <property type="match status" value="1"/>
</dbReference>
<evidence type="ECO:0000256" key="5">
    <source>
        <dbReference type="ARBA" id="ARBA00023235"/>
    </source>
</evidence>
<comment type="similarity">
    <text evidence="1 6 7">Belongs to the chaperonin (HSP60) family.</text>
</comment>
<dbReference type="GO" id="GO:0042026">
    <property type="term" value="P:protein refolding"/>
    <property type="evidence" value="ECO:0007669"/>
    <property type="project" value="UniProtKB-UniRule"/>
</dbReference>
<keyword evidence="5 6" id="KW-0413">Isomerase</keyword>
<evidence type="ECO:0000256" key="1">
    <source>
        <dbReference type="ARBA" id="ARBA00006607"/>
    </source>
</evidence>